<evidence type="ECO:0000313" key="1">
    <source>
        <dbReference type="EMBL" id="AZN37083.1"/>
    </source>
</evidence>
<evidence type="ECO:0000313" key="2">
    <source>
        <dbReference type="Proteomes" id="UP000282438"/>
    </source>
</evidence>
<name>A0A3S8ZUA3_9NEIS</name>
<dbReference type="Proteomes" id="UP000282438">
    <property type="component" value="Chromosome"/>
</dbReference>
<proteinExistence type="predicted"/>
<organism evidence="1 2">
    <name type="scientific">Iodobacter ciconiae</name>
    <dbReference type="NCBI Taxonomy" id="2496266"/>
    <lineage>
        <taxon>Bacteria</taxon>
        <taxon>Pseudomonadati</taxon>
        <taxon>Pseudomonadota</taxon>
        <taxon>Betaproteobacteria</taxon>
        <taxon>Neisseriales</taxon>
        <taxon>Chitinibacteraceae</taxon>
        <taxon>Iodobacter</taxon>
    </lineage>
</organism>
<gene>
    <name evidence="1" type="ORF">EJO50_11700</name>
</gene>
<dbReference type="RefSeq" id="WP_125974351.1">
    <property type="nucleotide sequence ID" value="NZ_CP034433.1"/>
</dbReference>
<sequence length="123" mass="13848">MLKIFTPARLIILGIFLITSTCALTYLTFMQEKERDGHWPWPLNGSLNNQSAQAAKVWDDDHLYYTIAAQTRSGNNQDIDHVQETASGRWCKLGMSTVTLKADGYLENCPCFSLEAGRACIQF</sequence>
<keyword evidence="2" id="KW-1185">Reference proteome</keyword>
<reference evidence="1 2" key="1">
    <citation type="submission" date="2018-12" db="EMBL/GenBank/DDBJ databases">
        <title>Complete genome sequence of Iodobacter sp. H11R3.</title>
        <authorList>
            <person name="Bae J.-W."/>
        </authorList>
    </citation>
    <scope>NUCLEOTIDE SEQUENCE [LARGE SCALE GENOMIC DNA]</scope>
    <source>
        <strain evidence="1 2">H11R3</strain>
    </source>
</reference>
<dbReference type="EMBL" id="CP034433">
    <property type="protein sequence ID" value="AZN37083.1"/>
    <property type="molecule type" value="Genomic_DNA"/>
</dbReference>
<dbReference type="AlphaFoldDB" id="A0A3S8ZUA3"/>
<accession>A0A3S8ZUA3</accession>
<protein>
    <submittedName>
        <fullName evidence="1">Uncharacterized protein</fullName>
    </submittedName>
</protein>
<dbReference type="OrthoDB" id="8589296at2"/>
<dbReference type="KEGG" id="iod:EJO50_11700"/>